<protein>
    <submittedName>
        <fullName evidence="1">Uncharacterized protein</fullName>
    </submittedName>
</protein>
<organism evidence="1">
    <name type="scientific">uncultured bacterium 413004-H17</name>
    <dbReference type="NCBI Taxonomy" id="1343843"/>
    <lineage>
        <taxon>Bacteria</taxon>
        <taxon>environmental samples</taxon>
    </lineage>
</organism>
<evidence type="ECO:0000313" key="1">
    <source>
        <dbReference type="EMBL" id="AGO88119.1"/>
    </source>
</evidence>
<proteinExistence type="predicted"/>
<dbReference type="AlphaFoldDB" id="S4W830"/>
<sequence length="920" mass="102999">MKYRQWLPCNGISFIPFLFLIQIGFSQTQIIHHIPPPHGIIGQDLILYSASLETTDPIDATLYYRLPGGESYQEINFYKTGFNWEVMIPGFALTELGLEYVVAFQFQNGRIASFPMEDPFNRPHLLSTIPPENPVDIGVFGALPNAEVLILSPEPDAIVDQNSVLVAASFFNATNVDESTVRLLIDEVDVSAKMMLEDGILSYDPGKMETGNHTIEIQMKDLDQQDLSPVHWSFTFGTIQKNITKIIDFGGSANSRISSETVSGTPLNIAEITGKLSLNAQWAKLTTEIRLTSRESQYLQPKNRLGTRFSFGSILDLDIGDFYPRFNPFTIDGKRVRGIGLDTDLKWVRLQFIQGDLNREVHEQNYMNGGYQILSDLTETKEDGSKIYYLDRTGFAFKRKISGLKLSLDLFSKFRAGVHFLKIRDDTTSVNRVLNSAEFSSDSLVLGVTPGTYTIDSFRDALSAAGHSLEAPTSKWKGQKPLDNLVFGFNLGTSFDQKKMTLDFNWNMSLFNRDIWSGAMSRADLDTALDDSLDGWIGVQYDENGKEIKGSTKIDTALIIINPIKFQDIFIINTNMSPLVPIDINAMKSHPISSIINMPSSAFNIRLRGHYASNSFLLEYRQVGPEYVSLANPFLRNNARQFTISDRVSLMNRSLFLNFGFKHLDNKILKTTINPLNTNTFFMNMTFLPGPGMPSIIINYQSIGKNNEKTKLDSVGSTIVDFREDSKAASNMMAITVPFTSGDVKQNLTLNFGNVTNLDNLIKKRSSGYLFPKTDSKTISVNLSSSFPNQLKTITQFSQTKLEIPTMNGNSLVKTPYTWTNISVSANYRLLQDKVLAKGSVSLLNSRGRIKSQLLGFRAGADYRINENISAALMSQIRLNYIPSYKKDNLDNDSDGKVDNASEVIDVNSTGIIFTLQYNF</sequence>
<name>S4W830_9BACT</name>
<reference evidence="1" key="1">
    <citation type="journal article" date="2014" name="ISME J.">
        <title>Genomic properties of Marine Group A bacteria indicate a role in the marine sulfur cycle.</title>
        <authorList>
            <person name="Wright J.J."/>
            <person name="Mewis K."/>
            <person name="Hanson N.W."/>
            <person name="Konwar K.M."/>
            <person name="Maas K.R."/>
            <person name="Hallam S.J."/>
        </authorList>
    </citation>
    <scope>NUCLEOTIDE SEQUENCE</scope>
</reference>
<dbReference type="EMBL" id="KF170425">
    <property type="protein sequence ID" value="AGO88119.1"/>
    <property type="molecule type" value="Genomic_DNA"/>
</dbReference>
<accession>S4W830</accession>